<name>A0A934VHG6_9BACT</name>
<keyword evidence="2" id="KW-1185">Reference proteome</keyword>
<sequence>MPVIDPDSVKQESIKLIRSWDIPAVDHLPTLETVDELSPQSAENVARRCMVIIHVVGIGFGGDTKKLRDAVEQFGLMDSASEHERDMLTRDDHTEQEKIDAQWLVECMQSLAWCLGLAPLEHFKDCDDDLASKFPDPFTDPSDFIASASLRPFGEIYQQADIHYRLHWAARNARLSGSDFPVREGFLRERRRALDWVIGVEADWDEVPSDT</sequence>
<organism evidence="1 2">
    <name type="scientific">Haloferula rosea</name>
    <dbReference type="NCBI Taxonomy" id="490093"/>
    <lineage>
        <taxon>Bacteria</taxon>
        <taxon>Pseudomonadati</taxon>
        <taxon>Verrucomicrobiota</taxon>
        <taxon>Verrucomicrobiia</taxon>
        <taxon>Verrucomicrobiales</taxon>
        <taxon>Verrucomicrobiaceae</taxon>
        <taxon>Haloferula</taxon>
    </lineage>
</organism>
<dbReference type="AlphaFoldDB" id="A0A934VHG6"/>
<dbReference type="Proteomes" id="UP000658278">
    <property type="component" value="Unassembled WGS sequence"/>
</dbReference>
<protein>
    <submittedName>
        <fullName evidence="1">DUF4272 domain-containing protein</fullName>
    </submittedName>
</protein>
<evidence type="ECO:0000313" key="2">
    <source>
        <dbReference type="Proteomes" id="UP000658278"/>
    </source>
</evidence>
<dbReference type="EMBL" id="JAENII010000030">
    <property type="protein sequence ID" value="MBK1829052.1"/>
    <property type="molecule type" value="Genomic_DNA"/>
</dbReference>
<comment type="caution">
    <text evidence="1">The sequence shown here is derived from an EMBL/GenBank/DDBJ whole genome shotgun (WGS) entry which is preliminary data.</text>
</comment>
<reference evidence="1" key="1">
    <citation type="submission" date="2021-01" db="EMBL/GenBank/DDBJ databases">
        <title>Modified the classification status of verrucomicrobia.</title>
        <authorList>
            <person name="Feng X."/>
        </authorList>
    </citation>
    <scope>NUCLEOTIDE SEQUENCE</scope>
    <source>
        <strain evidence="1">KCTC 22201</strain>
    </source>
</reference>
<dbReference type="RefSeq" id="WP_200283545.1">
    <property type="nucleotide sequence ID" value="NZ_JAENII010000030.1"/>
</dbReference>
<dbReference type="InterPro" id="IPR025368">
    <property type="entry name" value="DUF4272"/>
</dbReference>
<accession>A0A934VHG6</accession>
<proteinExistence type="predicted"/>
<gene>
    <name evidence="1" type="ORF">JIN81_18620</name>
</gene>
<dbReference type="Pfam" id="PF14094">
    <property type="entry name" value="DUF4272"/>
    <property type="match status" value="1"/>
</dbReference>
<evidence type="ECO:0000313" key="1">
    <source>
        <dbReference type="EMBL" id="MBK1829052.1"/>
    </source>
</evidence>